<dbReference type="GeneID" id="99675055"/>
<gene>
    <name evidence="1" type="ORF">LES8486_01334</name>
    <name evidence="2" type="ORF">LES9216_01481</name>
</gene>
<dbReference type="AlphaFoldDB" id="A0A2N9KGB5"/>
<name>A0A2N9KGB5_9LACO</name>
<dbReference type="EMBL" id="OKQR01000002">
    <property type="protein sequence ID" value="SPD93675.1"/>
    <property type="molecule type" value="Genomic_DNA"/>
</dbReference>
<dbReference type="Proteomes" id="UP000239237">
    <property type="component" value="Unassembled WGS sequence"/>
</dbReference>
<dbReference type="EMBL" id="OKQU01000002">
    <property type="protein sequence ID" value="SPE09331.1"/>
    <property type="molecule type" value="Genomic_DNA"/>
</dbReference>
<dbReference type="KEGG" id="lsu:A6B45_09630"/>
<keyword evidence="4" id="KW-1185">Reference proteome</keyword>
<reference evidence="2 3" key="2">
    <citation type="submission" date="2018-02" db="EMBL/GenBank/DDBJ databases">
        <authorList>
            <person name="Cohen D.B."/>
            <person name="Kent A.D."/>
        </authorList>
    </citation>
    <scope>NUCLEOTIDE SEQUENCE [LARGE SCALE GENOMIC DNA]</scope>
    <source>
        <strain evidence="2 3">CECT 9216</strain>
    </source>
</reference>
<reference evidence="1 4" key="1">
    <citation type="submission" date="2018-02" db="EMBL/GenBank/DDBJ databases">
        <authorList>
            <person name="Rodrigo-Torres L."/>
            <person name="Arahal R. D."/>
            <person name="Lucena T."/>
        </authorList>
    </citation>
    <scope>NUCLEOTIDE SEQUENCE [LARGE SCALE GENOMIC DNA]</scope>
    <source>
        <strain evidence="1 4">CECT 8486</strain>
    </source>
</reference>
<evidence type="ECO:0000313" key="2">
    <source>
        <dbReference type="EMBL" id="SPE09331.1"/>
    </source>
</evidence>
<dbReference type="Proteomes" id="UP000237923">
    <property type="component" value="Unassembled WGS sequence"/>
</dbReference>
<evidence type="ECO:0000313" key="1">
    <source>
        <dbReference type="EMBL" id="SPD93675.1"/>
    </source>
</evidence>
<sequence length="122" mass="14011">MFEDVRLQGQILMEMATFLGDSYIRPVSIALVIQDLGGTEETFSKVLTRTHMLVHNNDISKYTLADFKAFYQKIEPEIFKNVNDVIIIKVLNGLAIMYIDDLYSIAKYLTQTYQLENKLPGI</sequence>
<evidence type="ECO:0000313" key="3">
    <source>
        <dbReference type="Proteomes" id="UP000237923"/>
    </source>
</evidence>
<evidence type="ECO:0000313" key="4">
    <source>
        <dbReference type="Proteomes" id="UP000239237"/>
    </source>
</evidence>
<accession>A0A2N9KGB5</accession>
<organism evidence="2 3">
    <name type="scientific">Leuconostoc suionicum</name>
    <dbReference type="NCBI Taxonomy" id="1511761"/>
    <lineage>
        <taxon>Bacteria</taxon>
        <taxon>Bacillati</taxon>
        <taxon>Bacillota</taxon>
        <taxon>Bacilli</taxon>
        <taxon>Lactobacillales</taxon>
        <taxon>Lactobacillaceae</taxon>
        <taxon>Leuconostoc</taxon>
    </lineage>
</organism>
<protein>
    <submittedName>
        <fullName evidence="2">Uncharacterized protein</fullName>
    </submittedName>
</protein>
<proteinExistence type="predicted"/>
<dbReference type="RefSeq" id="WP_072614380.1">
    <property type="nucleotide sequence ID" value="NZ_AP017935.1"/>
</dbReference>